<proteinExistence type="predicted"/>
<dbReference type="InterPro" id="IPR043472">
    <property type="entry name" value="Macro_dom-like"/>
</dbReference>
<dbReference type="InterPro" id="IPR002589">
    <property type="entry name" value="Macro_dom"/>
</dbReference>
<dbReference type="EMBL" id="HBHT01021707">
    <property type="protein sequence ID" value="CAD9971421.1"/>
    <property type="molecule type" value="Transcribed_RNA"/>
</dbReference>
<dbReference type="PROSITE" id="PS51154">
    <property type="entry name" value="MACRO"/>
    <property type="match status" value="1"/>
</dbReference>
<dbReference type="SUPFAM" id="SSF52949">
    <property type="entry name" value="Macro domain-like"/>
    <property type="match status" value="1"/>
</dbReference>
<name>A0A7S3DR21_9STRA</name>
<gene>
    <name evidence="2" type="ORF">APAL1065_LOCUS14549</name>
</gene>
<feature type="domain" description="Macro" evidence="1">
    <location>
        <begin position="143"/>
        <end position="310"/>
    </location>
</feature>
<dbReference type="AlphaFoldDB" id="A0A7S3DR21"/>
<reference evidence="2" key="1">
    <citation type="submission" date="2021-01" db="EMBL/GenBank/DDBJ databases">
        <authorList>
            <person name="Corre E."/>
            <person name="Pelletier E."/>
            <person name="Niang G."/>
            <person name="Scheremetjew M."/>
            <person name="Finn R."/>
            <person name="Kale V."/>
            <person name="Holt S."/>
            <person name="Cochrane G."/>
            <person name="Meng A."/>
            <person name="Brown T."/>
            <person name="Cohen L."/>
        </authorList>
    </citation>
    <scope>NUCLEOTIDE SEQUENCE</scope>
    <source>
        <strain evidence="2">CCMP125</strain>
    </source>
</reference>
<organism evidence="2">
    <name type="scientific">Entomoneis paludosa</name>
    <dbReference type="NCBI Taxonomy" id="265537"/>
    <lineage>
        <taxon>Eukaryota</taxon>
        <taxon>Sar</taxon>
        <taxon>Stramenopiles</taxon>
        <taxon>Ochrophyta</taxon>
        <taxon>Bacillariophyta</taxon>
        <taxon>Bacillariophyceae</taxon>
        <taxon>Bacillariophycidae</taxon>
        <taxon>Entomoneidaceae</taxon>
        <taxon>Entomoneis</taxon>
    </lineage>
</organism>
<evidence type="ECO:0000259" key="1">
    <source>
        <dbReference type="PROSITE" id="PS51154"/>
    </source>
</evidence>
<protein>
    <recommendedName>
        <fullName evidence="1">Macro domain-containing protein</fullName>
    </recommendedName>
</protein>
<sequence>MSEEVPQNKKRKLDQSLRVKIVAGLARACPASQVNKKEWCESIYDTLLKECPDRLPEKARSIAFNVKRNGEYLCSCRPEDVARMSPDQMARGTTLASLRESIVLGGWDPPSSERPSLLESSKWVSTANKQKLELVIYEESSFRDFSTYWRSSVPRVVVRHGDITSLEGEFHALVSPANTMGNMDGGIDRVYADFLGWSYGRPYHDPNPLQLGIDRFKGEENARLELGEAVLIKDLKVHLIASPTMILPGKIEVNSRVVFQATKAVFQLWKANEKIRVLRMPSFGTGYGQVPGIISASQTMEAFCHVWNSL</sequence>
<dbReference type="Gene3D" id="3.40.220.10">
    <property type="entry name" value="Leucine Aminopeptidase, subunit E, domain 1"/>
    <property type="match status" value="1"/>
</dbReference>
<dbReference type="SMART" id="SM00506">
    <property type="entry name" value="A1pp"/>
    <property type="match status" value="1"/>
</dbReference>
<accession>A0A7S3DR21</accession>
<evidence type="ECO:0000313" key="2">
    <source>
        <dbReference type="EMBL" id="CAD9971421.1"/>
    </source>
</evidence>